<keyword evidence="3" id="KW-0677">Repeat</keyword>
<evidence type="ECO:0000256" key="1">
    <source>
        <dbReference type="ARBA" id="ARBA00004123"/>
    </source>
</evidence>
<proteinExistence type="predicted"/>
<dbReference type="InterPro" id="IPR036051">
    <property type="entry name" value="KRAB_dom_sf"/>
</dbReference>
<evidence type="ECO:0000256" key="2">
    <source>
        <dbReference type="ARBA" id="ARBA00022723"/>
    </source>
</evidence>
<dbReference type="PROSITE" id="PS50805">
    <property type="entry name" value="KRAB"/>
    <property type="match status" value="1"/>
</dbReference>
<comment type="subcellular location">
    <subcellularLocation>
        <location evidence="1">Nucleus</location>
    </subcellularLocation>
</comment>
<evidence type="ECO:0000313" key="7">
    <source>
        <dbReference type="EMBL" id="KAH0519056.1"/>
    </source>
</evidence>
<dbReference type="SUPFAM" id="SSF109640">
    <property type="entry name" value="KRAB domain (Kruppel-associated box)"/>
    <property type="match status" value="1"/>
</dbReference>
<dbReference type="CDD" id="cd07765">
    <property type="entry name" value="KRAB_A-box"/>
    <property type="match status" value="1"/>
</dbReference>
<dbReference type="GO" id="GO:0006355">
    <property type="term" value="P:regulation of DNA-templated transcription"/>
    <property type="evidence" value="ECO:0007669"/>
    <property type="project" value="InterPro"/>
</dbReference>
<keyword evidence="5" id="KW-0862">Zinc</keyword>
<protein>
    <submittedName>
        <fullName evidence="7">Zinc finger protein 120</fullName>
    </submittedName>
</protein>
<dbReference type="PANTHER" id="PTHR23234:SF10">
    <property type="entry name" value="RIKEN CDNA 6720489N17 GENE-RELATED"/>
    <property type="match status" value="1"/>
</dbReference>
<dbReference type="Proteomes" id="UP000710432">
    <property type="component" value="Unassembled WGS sequence"/>
</dbReference>
<dbReference type="Pfam" id="PF01352">
    <property type="entry name" value="KRAB"/>
    <property type="match status" value="1"/>
</dbReference>
<organism evidence="7 8">
    <name type="scientific">Microtus ochrogaster</name>
    <name type="common">Prairie vole</name>
    <dbReference type="NCBI Taxonomy" id="79684"/>
    <lineage>
        <taxon>Eukaryota</taxon>
        <taxon>Metazoa</taxon>
        <taxon>Chordata</taxon>
        <taxon>Craniata</taxon>
        <taxon>Vertebrata</taxon>
        <taxon>Euteleostomi</taxon>
        <taxon>Mammalia</taxon>
        <taxon>Eutheria</taxon>
        <taxon>Euarchontoglires</taxon>
        <taxon>Glires</taxon>
        <taxon>Rodentia</taxon>
        <taxon>Myomorpha</taxon>
        <taxon>Muroidea</taxon>
        <taxon>Cricetidae</taxon>
        <taxon>Arvicolinae</taxon>
        <taxon>Microtus</taxon>
    </lineage>
</organism>
<keyword evidence="2" id="KW-0479">Metal-binding</keyword>
<keyword evidence="4" id="KW-0863">Zinc-finger</keyword>
<dbReference type="GO" id="GO:0005634">
    <property type="term" value="C:nucleus"/>
    <property type="evidence" value="ECO:0007669"/>
    <property type="project" value="UniProtKB-SubCell"/>
</dbReference>
<evidence type="ECO:0000256" key="4">
    <source>
        <dbReference type="ARBA" id="ARBA00022771"/>
    </source>
</evidence>
<feature type="domain" description="KRAB" evidence="6">
    <location>
        <begin position="19"/>
        <end position="81"/>
    </location>
</feature>
<dbReference type="InterPro" id="IPR050758">
    <property type="entry name" value="Znf_C2H2-type"/>
</dbReference>
<name>A0A8J6GRK3_MICOH</name>
<evidence type="ECO:0000256" key="3">
    <source>
        <dbReference type="ARBA" id="ARBA00022737"/>
    </source>
</evidence>
<reference evidence="7" key="1">
    <citation type="submission" date="2020-03" db="EMBL/GenBank/DDBJ databases">
        <title>Studies in the Genomics of Life Span.</title>
        <authorList>
            <person name="Glass D."/>
        </authorList>
    </citation>
    <scope>NUCLEOTIDE SEQUENCE</scope>
    <source>
        <strain evidence="7">LTLLF</strain>
        <tissue evidence="7">Muscle</tissue>
    </source>
</reference>
<dbReference type="AlphaFoldDB" id="A0A8J6GRK3"/>
<dbReference type="PANTHER" id="PTHR23234">
    <property type="entry name" value="ZNF44 PROTEIN"/>
    <property type="match status" value="1"/>
</dbReference>
<dbReference type="InterPro" id="IPR001909">
    <property type="entry name" value="KRAB"/>
</dbReference>
<dbReference type="EMBL" id="JAATJU010008000">
    <property type="protein sequence ID" value="KAH0519056.1"/>
    <property type="molecule type" value="Genomic_DNA"/>
</dbReference>
<dbReference type="Gene3D" id="6.10.140.140">
    <property type="match status" value="1"/>
</dbReference>
<dbReference type="SMART" id="SM00349">
    <property type="entry name" value="KRAB"/>
    <property type="match status" value="1"/>
</dbReference>
<dbReference type="GO" id="GO:0008270">
    <property type="term" value="F:zinc ion binding"/>
    <property type="evidence" value="ECO:0007669"/>
    <property type="project" value="UniProtKB-KW"/>
</dbReference>
<gene>
    <name evidence="7" type="ORF">LTLLF_113410</name>
</gene>
<evidence type="ECO:0000259" key="6">
    <source>
        <dbReference type="PROSITE" id="PS50805"/>
    </source>
</evidence>
<sequence>MVSYAQLSNKEDCQAMNAVTYDDVHVNFTPEEWALLDPSQKNLYNNEMLQTIRNLTEIDYNWEGHDIEEYSQSSRRCGSPL</sequence>
<evidence type="ECO:0000313" key="8">
    <source>
        <dbReference type="Proteomes" id="UP000710432"/>
    </source>
</evidence>
<evidence type="ECO:0000256" key="5">
    <source>
        <dbReference type="ARBA" id="ARBA00022833"/>
    </source>
</evidence>
<accession>A0A8J6GRK3</accession>
<comment type="caution">
    <text evidence="7">The sequence shown here is derived from an EMBL/GenBank/DDBJ whole genome shotgun (WGS) entry which is preliminary data.</text>
</comment>